<protein>
    <submittedName>
        <fullName evidence="2">Uncharacterized protein</fullName>
    </submittedName>
</protein>
<evidence type="ECO:0000313" key="3">
    <source>
        <dbReference type="Proteomes" id="UP000748025"/>
    </source>
</evidence>
<feature type="region of interest" description="Disordered" evidence="1">
    <location>
        <begin position="164"/>
        <end position="196"/>
    </location>
</feature>
<proteinExistence type="predicted"/>
<feature type="non-terminal residue" evidence="2">
    <location>
        <position position="1"/>
    </location>
</feature>
<dbReference type="Proteomes" id="UP000748025">
    <property type="component" value="Unassembled WGS sequence"/>
</dbReference>
<gene>
    <name evidence="2" type="ORF">E4U43_004852</name>
</gene>
<feature type="non-terminal residue" evidence="2">
    <location>
        <position position="278"/>
    </location>
</feature>
<evidence type="ECO:0000256" key="1">
    <source>
        <dbReference type="SAM" id="MobiDB-lite"/>
    </source>
</evidence>
<organism evidence="2 3">
    <name type="scientific">Claviceps pusilla</name>
    <dbReference type="NCBI Taxonomy" id="123648"/>
    <lineage>
        <taxon>Eukaryota</taxon>
        <taxon>Fungi</taxon>
        <taxon>Dikarya</taxon>
        <taxon>Ascomycota</taxon>
        <taxon>Pezizomycotina</taxon>
        <taxon>Sordariomycetes</taxon>
        <taxon>Hypocreomycetidae</taxon>
        <taxon>Hypocreales</taxon>
        <taxon>Clavicipitaceae</taxon>
        <taxon>Claviceps</taxon>
    </lineage>
</organism>
<dbReference type="EMBL" id="SRPW01003157">
    <property type="protein sequence ID" value="KAG5988025.1"/>
    <property type="molecule type" value="Genomic_DNA"/>
</dbReference>
<evidence type="ECO:0000313" key="2">
    <source>
        <dbReference type="EMBL" id="KAG5988025.1"/>
    </source>
</evidence>
<sequence>TRHRGVHIRLQLNHGNGISAQELGHKREEGIDTSRNGPAHDRQEIHPPSLVDEADPAQMQETAQAQPVFRLLGLVVPQPGMVRTLCILRENSNQSPRPAHLHASLWVRDAVARSTGDSAHHGRRTTCGGRGLWKRLLDIYAAGIRTHCPRRGQYAERMEGELDLGHGHRGRRGMATEERKRKAHGPAAHLSRSGRRCGRRRRGQLYAKYGGRFPGRLHCGCGNAERERIHGLSKHDDGSVHGKGENGMGKGCADSSAELCRQGRGFVCVPTVGKWSGV</sequence>
<comment type="caution">
    <text evidence="2">The sequence shown here is derived from an EMBL/GenBank/DDBJ whole genome shotgun (WGS) entry which is preliminary data.</text>
</comment>
<name>A0A9P7N464_9HYPO</name>
<accession>A0A9P7N464</accession>
<reference evidence="2" key="1">
    <citation type="journal article" date="2020" name="bioRxiv">
        <title>Whole genome comparisons of ergot fungi reveals the divergence and evolution of species within the genus Claviceps are the result of varying mechanisms driving genome evolution and host range expansion.</title>
        <authorList>
            <person name="Wyka S.A."/>
            <person name="Mondo S.J."/>
            <person name="Liu M."/>
            <person name="Dettman J."/>
            <person name="Nalam V."/>
            <person name="Broders K.D."/>
        </authorList>
    </citation>
    <scope>NUCLEOTIDE SEQUENCE</scope>
    <source>
        <strain evidence="2">CCC 602</strain>
    </source>
</reference>
<dbReference type="AlphaFoldDB" id="A0A9P7N464"/>
<keyword evidence="3" id="KW-1185">Reference proteome</keyword>